<keyword evidence="3" id="KW-1185">Reference proteome</keyword>
<gene>
    <name evidence="2" type="ORF">E2C01_012482</name>
</gene>
<name>A0A5B7DEU0_PORTR</name>
<dbReference type="AlphaFoldDB" id="A0A5B7DEU0"/>
<accession>A0A5B7DEU0</accession>
<dbReference type="Proteomes" id="UP000324222">
    <property type="component" value="Unassembled WGS sequence"/>
</dbReference>
<reference evidence="2 3" key="1">
    <citation type="submission" date="2019-05" db="EMBL/GenBank/DDBJ databases">
        <title>Another draft genome of Portunus trituberculatus and its Hox gene families provides insights of decapod evolution.</title>
        <authorList>
            <person name="Jeong J.-H."/>
            <person name="Song I."/>
            <person name="Kim S."/>
            <person name="Choi T."/>
            <person name="Kim D."/>
            <person name="Ryu S."/>
            <person name="Kim W."/>
        </authorList>
    </citation>
    <scope>NUCLEOTIDE SEQUENCE [LARGE SCALE GENOMIC DNA]</scope>
    <source>
        <tissue evidence="2">Muscle</tissue>
    </source>
</reference>
<proteinExistence type="predicted"/>
<evidence type="ECO:0000256" key="1">
    <source>
        <dbReference type="SAM" id="MobiDB-lite"/>
    </source>
</evidence>
<sequence>MEDDAYSNNRQNHLQNSSPEVVYCVVLSPAHSYLIVNLCAMPNNEAIQLTRIQCKGSTHCQPEHCKPTQPASPPHWSTTAT</sequence>
<dbReference type="EMBL" id="VSRR010000781">
    <property type="protein sequence ID" value="MPC19565.1"/>
    <property type="molecule type" value="Genomic_DNA"/>
</dbReference>
<comment type="caution">
    <text evidence="2">The sequence shown here is derived from an EMBL/GenBank/DDBJ whole genome shotgun (WGS) entry which is preliminary data.</text>
</comment>
<protein>
    <submittedName>
        <fullName evidence="2">Uncharacterized protein</fullName>
    </submittedName>
</protein>
<feature type="region of interest" description="Disordered" evidence="1">
    <location>
        <begin position="62"/>
        <end position="81"/>
    </location>
</feature>
<evidence type="ECO:0000313" key="2">
    <source>
        <dbReference type="EMBL" id="MPC19565.1"/>
    </source>
</evidence>
<evidence type="ECO:0000313" key="3">
    <source>
        <dbReference type="Proteomes" id="UP000324222"/>
    </source>
</evidence>
<organism evidence="2 3">
    <name type="scientific">Portunus trituberculatus</name>
    <name type="common">Swimming crab</name>
    <name type="synonym">Neptunus trituberculatus</name>
    <dbReference type="NCBI Taxonomy" id="210409"/>
    <lineage>
        <taxon>Eukaryota</taxon>
        <taxon>Metazoa</taxon>
        <taxon>Ecdysozoa</taxon>
        <taxon>Arthropoda</taxon>
        <taxon>Crustacea</taxon>
        <taxon>Multicrustacea</taxon>
        <taxon>Malacostraca</taxon>
        <taxon>Eumalacostraca</taxon>
        <taxon>Eucarida</taxon>
        <taxon>Decapoda</taxon>
        <taxon>Pleocyemata</taxon>
        <taxon>Brachyura</taxon>
        <taxon>Eubrachyura</taxon>
        <taxon>Portunoidea</taxon>
        <taxon>Portunidae</taxon>
        <taxon>Portuninae</taxon>
        <taxon>Portunus</taxon>
    </lineage>
</organism>